<dbReference type="OrthoDB" id="9987655at2759"/>
<dbReference type="Proteomes" id="UP000196402">
    <property type="component" value="Chromosome 3"/>
</dbReference>
<dbReference type="AlphaFoldDB" id="A0A1G4H7P7"/>
<dbReference type="PANTHER" id="PTHR42535:SF2">
    <property type="entry name" value="CHROMOSOME UNDETERMINED SCAFFOLD_146, WHOLE GENOME SHOTGUN SEQUENCE"/>
    <property type="match status" value="1"/>
</dbReference>
<reference evidence="8 9" key="1">
    <citation type="submission" date="2016-07" db="EMBL/GenBank/DDBJ databases">
        <authorList>
            <consortium name="Pathogen Informatics"/>
        </authorList>
    </citation>
    <scope>NUCLEOTIDE SEQUENCE [LARGE SCALE GENOMIC DNA]</scope>
    <source>
        <strain evidence="4">PvW1</strain>
    </source>
</reference>
<dbReference type="PANTHER" id="PTHR42535">
    <property type="entry name" value="OOKINETE PROTEIN, PUTATIVE-RELATED"/>
    <property type="match status" value="1"/>
</dbReference>
<evidence type="ECO:0000259" key="3">
    <source>
        <dbReference type="Pfam" id="PF26058"/>
    </source>
</evidence>
<dbReference type="Proteomes" id="UP000779233">
    <property type="component" value="Unassembled WGS sequence"/>
</dbReference>
<dbReference type="VEuPathDB" id="PlasmoDB:PVX_096195"/>
<accession>A0A1G4H7P7</accession>
<keyword evidence="2" id="KW-0732">Signal</keyword>
<evidence type="ECO:0000256" key="1">
    <source>
        <dbReference type="SAM" id="MobiDB-lite"/>
    </source>
</evidence>
<evidence type="ECO:0000313" key="5">
    <source>
        <dbReference type="EMBL" id="SCO65423.1"/>
    </source>
</evidence>
<protein>
    <submittedName>
        <fullName evidence="4">(malaria parasite P. vivax) hypothetical protein</fullName>
    </submittedName>
</protein>
<dbReference type="Proteomes" id="UP000220605">
    <property type="component" value="Chromosome 3"/>
</dbReference>
<dbReference type="Pfam" id="PF26058">
    <property type="entry name" value="DUF8019"/>
    <property type="match status" value="1"/>
</dbReference>
<dbReference type="VEuPathDB" id="PlasmoDB:PVW1_030026200"/>
<dbReference type="EMBL" id="LT615258">
    <property type="protein sequence ID" value="SCO70915.1"/>
    <property type="molecule type" value="Genomic_DNA"/>
</dbReference>
<dbReference type="Pfam" id="PF13385">
    <property type="entry name" value="Laminin_G_3"/>
    <property type="match status" value="1"/>
</dbReference>
<dbReference type="Proteomes" id="UP000305196">
    <property type="component" value="Chromosome 3"/>
</dbReference>
<dbReference type="InterPro" id="IPR013320">
    <property type="entry name" value="ConA-like_dom_sf"/>
</dbReference>
<proteinExistence type="predicted"/>
<dbReference type="SUPFAM" id="SSF49899">
    <property type="entry name" value="Concanavalin A-like lectins/glucanases"/>
    <property type="match status" value="1"/>
</dbReference>
<dbReference type="VEuPathDB" id="PlasmoDB:PVPAM_030023600"/>
<dbReference type="EMBL" id="LT615241">
    <property type="protein sequence ID" value="SCO65423.1"/>
    <property type="molecule type" value="Genomic_DNA"/>
</dbReference>
<feature type="chain" id="PRO_5011894312" evidence="2">
    <location>
        <begin position="19"/>
        <end position="402"/>
    </location>
</feature>
<evidence type="ECO:0000313" key="6">
    <source>
        <dbReference type="EMBL" id="SCO70915.1"/>
    </source>
</evidence>
<dbReference type="VEuPathDB" id="PlasmoDB:PVP01_0318900"/>
<dbReference type="Gene3D" id="2.60.120.200">
    <property type="match status" value="1"/>
</dbReference>
<evidence type="ECO:0000313" key="7">
    <source>
        <dbReference type="EMBL" id="VUZ93632.1"/>
    </source>
</evidence>
<dbReference type="EMBL" id="LT635614">
    <property type="protein sequence ID" value="VUZ93632.1"/>
    <property type="molecule type" value="Genomic_DNA"/>
</dbReference>
<gene>
    <name evidence="6" type="ORF">PVC01_030023500</name>
    <name evidence="7" type="ORF">PVP01_0318900</name>
    <name evidence="5" type="ORF">PVT01_030023800</name>
    <name evidence="4" type="ORF">PVW1_030026200</name>
</gene>
<dbReference type="InterPro" id="IPR058332">
    <property type="entry name" value="DUF8019"/>
</dbReference>
<organism evidence="6 10">
    <name type="scientific">Plasmodium vivax</name>
    <name type="common">malaria parasite P. vivax</name>
    <dbReference type="NCBI Taxonomy" id="5855"/>
    <lineage>
        <taxon>Eukaryota</taxon>
        <taxon>Sar</taxon>
        <taxon>Alveolata</taxon>
        <taxon>Apicomplexa</taxon>
        <taxon>Aconoidasida</taxon>
        <taxon>Haemosporida</taxon>
        <taxon>Plasmodiidae</taxon>
        <taxon>Plasmodium</taxon>
        <taxon>Plasmodium (Plasmodium)</taxon>
    </lineage>
</organism>
<evidence type="ECO:0000256" key="2">
    <source>
        <dbReference type="SAM" id="SignalP"/>
    </source>
</evidence>
<sequence length="402" mass="43546">MLRAVLSLLVALVAAVRSTTLEKSLFSYVSELSFSGSFDNLFEKCLRVPNSICLGGTSTVVTSNSVPKGLVAKWTFDDMYAVDYSWNNNHMHKLVRAAPGFNGRGYSGAFVGDNSGLVHAGDTLKTTQFTIAFWIYLLERPTNNFRNVLSQIHEGEETIAVLLYPHVNKLSVRVLTGRNSNEGMSSMGQLPLRRWTHIAIKMDDARVELYVNGVLDNSVPIKRGGADKATAKDNAASNATSSATSNAATPANAAGGERGGDITIGKNAHYSSFNGYLDELHLFNRSLNKSEIISFAVASVTGIHDTEFAYVGNYDCDYATSMRADLCRENYQLCSSFQLYSGGIHYARVNGILTSKTNLWSSDVSENAVESGEKRIALCCRGGAADSPMGFAKGNSASEEAW</sequence>
<name>A0A1G4H7P7_PLAVI</name>
<feature type="domain" description="DUF8019" evidence="3">
    <location>
        <begin position="307"/>
        <end position="381"/>
    </location>
</feature>
<evidence type="ECO:0000313" key="8">
    <source>
        <dbReference type="Proteomes" id="UP000196402"/>
    </source>
</evidence>
<evidence type="ECO:0000313" key="9">
    <source>
        <dbReference type="Proteomes" id="UP000220605"/>
    </source>
</evidence>
<feature type="compositionally biased region" description="Low complexity" evidence="1">
    <location>
        <begin position="232"/>
        <end position="255"/>
    </location>
</feature>
<evidence type="ECO:0000313" key="10">
    <source>
        <dbReference type="Proteomes" id="UP000305196"/>
    </source>
</evidence>
<dbReference type="EMBL" id="CAJZCX010000014">
    <property type="protein sequence ID" value="CAG9483538.1"/>
    <property type="molecule type" value="Genomic_DNA"/>
</dbReference>
<feature type="region of interest" description="Disordered" evidence="1">
    <location>
        <begin position="226"/>
        <end position="256"/>
    </location>
</feature>
<evidence type="ECO:0000313" key="4">
    <source>
        <dbReference type="EMBL" id="CAG9483538.1"/>
    </source>
</evidence>
<feature type="signal peptide" evidence="2">
    <location>
        <begin position="1"/>
        <end position="18"/>
    </location>
</feature>